<sequence length="334" mass="36888">MRCKKHYTDLSSTIGVCACCLRERLLSLLAAEQQVQSRIQNSDGKHRNSENNPAFHRSVSPHFNSRKSDQSTGAAARSDDTRRKDHDRRPYPLAAPRYHHSQSDQLFYQTPQGGPATGSDSKKKRSFIRLFSFTNIFRSRNRKPVDSVTVSDPRAPDSTFGESRGSINATSSSSWFSGIISGGRHRGKQTVCIDESKTTDGGGPVRRQQCRDRGMSPVRNADVVAVGGDEDELRNATGGYESTESWKNTPRRTPAVRRGGSGGHVRNISGLTFCLSPLVRASPNLQWNQKGLPPDVVLSGEIRAPVKPHLSNAKSFCANRSRKLADFGRPNQNR</sequence>
<name>A0ACB9K3M0_9ASTR</name>
<proteinExistence type="predicted"/>
<keyword evidence="2" id="KW-1185">Reference proteome</keyword>
<organism evidence="1 2">
    <name type="scientific">Smallanthus sonchifolius</name>
    <dbReference type="NCBI Taxonomy" id="185202"/>
    <lineage>
        <taxon>Eukaryota</taxon>
        <taxon>Viridiplantae</taxon>
        <taxon>Streptophyta</taxon>
        <taxon>Embryophyta</taxon>
        <taxon>Tracheophyta</taxon>
        <taxon>Spermatophyta</taxon>
        <taxon>Magnoliopsida</taxon>
        <taxon>eudicotyledons</taxon>
        <taxon>Gunneridae</taxon>
        <taxon>Pentapetalae</taxon>
        <taxon>asterids</taxon>
        <taxon>campanulids</taxon>
        <taxon>Asterales</taxon>
        <taxon>Asteraceae</taxon>
        <taxon>Asteroideae</taxon>
        <taxon>Heliantheae alliance</taxon>
        <taxon>Millerieae</taxon>
        <taxon>Smallanthus</taxon>
    </lineage>
</organism>
<evidence type="ECO:0000313" key="1">
    <source>
        <dbReference type="EMBL" id="KAI3826854.1"/>
    </source>
</evidence>
<comment type="caution">
    <text evidence="1">The sequence shown here is derived from an EMBL/GenBank/DDBJ whole genome shotgun (WGS) entry which is preliminary data.</text>
</comment>
<reference evidence="2" key="1">
    <citation type="journal article" date="2022" name="Mol. Ecol. Resour.">
        <title>The genomes of chicory, endive, great burdock and yacon provide insights into Asteraceae palaeo-polyploidization history and plant inulin production.</title>
        <authorList>
            <person name="Fan W."/>
            <person name="Wang S."/>
            <person name="Wang H."/>
            <person name="Wang A."/>
            <person name="Jiang F."/>
            <person name="Liu H."/>
            <person name="Zhao H."/>
            <person name="Xu D."/>
            <person name="Zhang Y."/>
        </authorList>
    </citation>
    <scope>NUCLEOTIDE SEQUENCE [LARGE SCALE GENOMIC DNA]</scope>
    <source>
        <strain evidence="2">cv. Yunnan</strain>
    </source>
</reference>
<reference evidence="1 2" key="2">
    <citation type="journal article" date="2022" name="Mol. Ecol. Resour.">
        <title>The genomes of chicory, endive, great burdock and yacon provide insights into Asteraceae paleo-polyploidization history and plant inulin production.</title>
        <authorList>
            <person name="Fan W."/>
            <person name="Wang S."/>
            <person name="Wang H."/>
            <person name="Wang A."/>
            <person name="Jiang F."/>
            <person name="Liu H."/>
            <person name="Zhao H."/>
            <person name="Xu D."/>
            <person name="Zhang Y."/>
        </authorList>
    </citation>
    <scope>NUCLEOTIDE SEQUENCE [LARGE SCALE GENOMIC DNA]</scope>
    <source>
        <strain evidence="2">cv. Yunnan</strain>
        <tissue evidence="1">Leaves</tissue>
    </source>
</reference>
<gene>
    <name evidence="1" type="ORF">L1987_00912</name>
</gene>
<protein>
    <submittedName>
        <fullName evidence="1">Uncharacterized protein</fullName>
    </submittedName>
</protein>
<dbReference type="EMBL" id="CM042018">
    <property type="protein sequence ID" value="KAI3826854.1"/>
    <property type="molecule type" value="Genomic_DNA"/>
</dbReference>
<accession>A0ACB9K3M0</accession>
<evidence type="ECO:0000313" key="2">
    <source>
        <dbReference type="Proteomes" id="UP001056120"/>
    </source>
</evidence>
<dbReference type="Proteomes" id="UP001056120">
    <property type="component" value="Linkage Group LG01"/>
</dbReference>